<accession>A0A8J9TIU4</accession>
<organism evidence="2">
    <name type="scientific">Phaeodactylum tricornutum</name>
    <name type="common">Diatom</name>
    <dbReference type="NCBI Taxonomy" id="2850"/>
    <lineage>
        <taxon>Eukaryota</taxon>
        <taxon>Sar</taxon>
        <taxon>Stramenopiles</taxon>
        <taxon>Ochrophyta</taxon>
        <taxon>Bacillariophyta</taxon>
        <taxon>Bacillariophyceae</taxon>
        <taxon>Bacillariophycidae</taxon>
        <taxon>Naviculales</taxon>
        <taxon>Phaeodactylaceae</taxon>
        <taxon>Phaeodactylum</taxon>
    </lineage>
</organism>
<gene>
    <name evidence="2" type="ORF">PTTT1_LOCUS39373</name>
</gene>
<protein>
    <submittedName>
        <fullName evidence="2">Uncharacterized protein</fullName>
    </submittedName>
</protein>
<feature type="region of interest" description="Disordered" evidence="1">
    <location>
        <begin position="202"/>
        <end position="230"/>
    </location>
</feature>
<dbReference type="AlphaFoldDB" id="A0A8J9TIU4"/>
<feature type="compositionally biased region" description="Acidic residues" evidence="1">
    <location>
        <begin position="162"/>
        <end position="171"/>
    </location>
</feature>
<feature type="region of interest" description="Disordered" evidence="1">
    <location>
        <begin position="535"/>
        <end position="574"/>
    </location>
</feature>
<proteinExistence type="predicted"/>
<dbReference type="Proteomes" id="UP000836788">
    <property type="component" value="Chromosome 3"/>
</dbReference>
<sequence>MESSDEHNSTDAGVKDSDSGESSTDNDSDPSRENEDDDDTSSDNDSHDTDEEREDFPRKGHSHFPMLAHAPPKMRIKLSLKQTTKGFQSCSPLTTANKIMPAPPVINQALSAIAAQEPSPATTGSNGEGNEIPLPPKKPSLMRRAFKLPMSSRSSNVTSKSDDDDEEEDGDAVVKATVVDSDDSGEDDAVAAIVFQNQLSSSRSTKATKTTKRRSMLPSRPMRLPPIASPGLLMLPTSGLKSIETATKTGYATPSAVFDHHMSLAGYSEYKRTSNPHRGSSVQRMVGDMFDSDIVLARRFPDLMPRRYLEATESKDDNYDLDLPESERTNPSLLPRVLIASLSKSLTLSNTPSDCKRKRPMSFKDMIPVSLSVSYPKAYVKQRQQYIKDVATREKAIIGYQAAQENLDSHEGAMEAAAIATIPPLPAAPVPPKLADLTRLPFSDSAFEDAHPFYPPKGKGAFVAHLDSNSFHLTEGRYFGLQTNHVADPNFVGANAPGISGIHASGGAGLATSSAGGGVMVGSAMTLSTSYHRAANGGSHVSSHSALGSKSQSLFSTNSNKEAPVEHAGTSPKINIDRSIAVKSLNTPSVVTSSVGPKPTASATDLRKVMEEGDPEQIEAFRSCIIKAAVHSSRSGRHGHSFVGPNGAVYPDASKAFASHTGIKPCQRCKNNKQGVRCCV</sequence>
<evidence type="ECO:0000313" key="2">
    <source>
        <dbReference type="EMBL" id="CAG9288712.1"/>
    </source>
</evidence>
<feature type="region of interest" description="Disordered" evidence="1">
    <location>
        <begin position="117"/>
        <end position="171"/>
    </location>
</feature>
<feature type="compositionally biased region" description="Acidic residues" evidence="1">
    <location>
        <begin position="24"/>
        <end position="54"/>
    </location>
</feature>
<reference evidence="2" key="1">
    <citation type="submission" date="2022-02" db="EMBL/GenBank/DDBJ databases">
        <authorList>
            <person name="Giguere J D."/>
        </authorList>
    </citation>
    <scope>NUCLEOTIDE SEQUENCE</scope>
    <source>
        <strain evidence="2">CCAP 1055/1</strain>
    </source>
</reference>
<feature type="compositionally biased region" description="Basic and acidic residues" evidence="1">
    <location>
        <begin position="1"/>
        <end position="18"/>
    </location>
</feature>
<feature type="compositionally biased region" description="Polar residues" evidence="1">
    <location>
        <begin position="539"/>
        <end position="561"/>
    </location>
</feature>
<name>A0A8J9TIU4_PHATR</name>
<evidence type="ECO:0000256" key="1">
    <source>
        <dbReference type="SAM" id="MobiDB-lite"/>
    </source>
</evidence>
<dbReference type="EMBL" id="OU594944">
    <property type="protein sequence ID" value="CAG9288712.1"/>
    <property type="molecule type" value="Genomic_DNA"/>
</dbReference>
<feature type="region of interest" description="Disordered" evidence="1">
    <location>
        <begin position="1"/>
        <end position="77"/>
    </location>
</feature>